<accession>A0A423Q291</accession>
<dbReference type="OrthoDB" id="9180899at2"/>
<evidence type="ECO:0000256" key="5">
    <source>
        <dbReference type="ARBA" id="ARBA00023186"/>
    </source>
</evidence>
<evidence type="ECO:0000313" key="7">
    <source>
        <dbReference type="Proteomes" id="UP000285310"/>
    </source>
</evidence>
<dbReference type="InterPro" id="IPR005631">
    <property type="entry name" value="SDH"/>
</dbReference>
<comment type="subcellular location">
    <subcellularLocation>
        <location evidence="1">Cytoplasm</location>
    </subcellularLocation>
</comment>
<organism evidence="6 7">
    <name type="scientific">Salinisphaera japonica YTM-1</name>
    <dbReference type="NCBI Taxonomy" id="1209778"/>
    <lineage>
        <taxon>Bacteria</taxon>
        <taxon>Pseudomonadati</taxon>
        <taxon>Pseudomonadota</taxon>
        <taxon>Gammaproteobacteria</taxon>
        <taxon>Salinisphaerales</taxon>
        <taxon>Salinisphaeraceae</taxon>
        <taxon>Salinisphaera</taxon>
    </lineage>
</organism>
<evidence type="ECO:0000313" key="6">
    <source>
        <dbReference type="EMBL" id="ROO32772.1"/>
    </source>
</evidence>
<name>A0A423Q291_9GAMM</name>
<dbReference type="InterPro" id="IPR036714">
    <property type="entry name" value="SDH_sf"/>
</dbReference>
<dbReference type="GO" id="GO:0006105">
    <property type="term" value="P:succinate metabolic process"/>
    <property type="evidence" value="ECO:0007669"/>
    <property type="project" value="TreeGrafter"/>
</dbReference>
<dbReference type="Gene3D" id="1.10.150.250">
    <property type="entry name" value="Flavinator of succinate dehydrogenase"/>
    <property type="match status" value="1"/>
</dbReference>
<dbReference type="InParanoid" id="A0A423Q291"/>
<dbReference type="GO" id="GO:0005737">
    <property type="term" value="C:cytoplasm"/>
    <property type="evidence" value="ECO:0007669"/>
    <property type="project" value="UniProtKB-SubCell"/>
</dbReference>
<sequence length="84" mass="9955">MSELKRVRWLCRRGMKELDVLLARFVSAEYEGLSDEEHAELLALLDREDPDLWYLLMGRMEADNPTQTALLARMREFEIRQNEA</sequence>
<dbReference type="AlphaFoldDB" id="A0A423Q291"/>
<dbReference type="RefSeq" id="WP_123656710.1">
    <property type="nucleotide sequence ID" value="NZ_AYKG01000001.1"/>
</dbReference>
<reference evidence="6 7" key="1">
    <citation type="submission" date="2013-10" db="EMBL/GenBank/DDBJ databases">
        <title>Salinisphaera japonica YTM-1 Genome Sequencing.</title>
        <authorList>
            <person name="Lai Q."/>
            <person name="Li C."/>
            <person name="Shao Z."/>
        </authorList>
    </citation>
    <scope>NUCLEOTIDE SEQUENCE [LARGE SCALE GENOMIC DNA]</scope>
    <source>
        <strain evidence="6 7">YTM-1</strain>
    </source>
</reference>
<dbReference type="Proteomes" id="UP000285310">
    <property type="component" value="Unassembled WGS sequence"/>
</dbReference>
<dbReference type="Pfam" id="PF03937">
    <property type="entry name" value="Sdh5"/>
    <property type="match status" value="1"/>
</dbReference>
<dbReference type="PANTHER" id="PTHR39585">
    <property type="entry name" value="FAD ASSEMBLY FACTOR SDHE"/>
    <property type="match status" value="1"/>
</dbReference>
<protein>
    <recommendedName>
        <fullName evidence="3">FAD assembly factor SdhE</fullName>
    </recommendedName>
</protein>
<comment type="caution">
    <text evidence="6">The sequence shown here is derived from an EMBL/GenBank/DDBJ whole genome shotgun (WGS) entry which is preliminary data.</text>
</comment>
<comment type="similarity">
    <text evidence="2">Belongs to the SdhE FAD assembly factor family.</text>
</comment>
<evidence type="ECO:0000256" key="3">
    <source>
        <dbReference type="ARBA" id="ARBA00019418"/>
    </source>
</evidence>
<keyword evidence="7" id="KW-1185">Reference proteome</keyword>
<dbReference type="FunCoup" id="A0A423Q291">
    <property type="interactions" value="76"/>
</dbReference>
<keyword evidence="4" id="KW-0963">Cytoplasm</keyword>
<keyword evidence="5" id="KW-0143">Chaperone</keyword>
<proteinExistence type="inferred from homology"/>
<evidence type="ECO:0000256" key="2">
    <source>
        <dbReference type="ARBA" id="ARBA00008571"/>
    </source>
</evidence>
<dbReference type="PANTHER" id="PTHR39585:SF1">
    <property type="entry name" value="FAD ASSEMBLY FACTOR SDHE"/>
    <property type="match status" value="1"/>
</dbReference>
<dbReference type="SUPFAM" id="SSF109910">
    <property type="entry name" value="YgfY-like"/>
    <property type="match status" value="1"/>
</dbReference>
<evidence type="ECO:0000256" key="4">
    <source>
        <dbReference type="ARBA" id="ARBA00022490"/>
    </source>
</evidence>
<evidence type="ECO:0000256" key="1">
    <source>
        <dbReference type="ARBA" id="ARBA00004496"/>
    </source>
</evidence>
<dbReference type="EMBL" id="AYKG01000001">
    <property type="protein sequence ID" value="ROO32772.1"/>
    <property type="molecule type" value="Genomic_DNA"/>
</dbReference>
<gene>
    <name evidence="6" type="ORF">SAJA_00600</name>
</gene>
<dbReference type="InterPro" id="IPR050531">
    <property type="entry name" value="SdhE_FAD_assembly_factor"/>
</dbReference>